<evidence type="ECO:0000313" key="1">
    <source>
        <dbReference type="EMBL" id="OXU29822.1"/>
    </source>
</evidence>
<reference evidence="1 2" key="1">
    <citation type="journal article" date="2017" name="Curr. Biol.">
        <title>The Evolution of Venom by Co-option of Single-Copy Genes.</title>
        <authorList>
            <person name="Martinson E.O."/>
            <person name="Mrinalini"/>
            <person name="Kelkar Y.D."/>
            <person name="Chang C.H."/>
            <person name="Werren J.H."/>
        </authorList>
    </citation>
    <scope>NUCLEOTIDE SEQUENCE [LARGE SCALE GENOMIC DNA]</scope>
    <source>
        <strain evidence="1 2">Alberta</strain>
        <tissue evidence="1">Whole body</tissue>
    </source>
</reference>
<keyword evidence="2" id="KW-1185">Reference proteome</keyword>
<protein>
    <submittedName>
        <fullName evidence="1">Uncharacterized protein</fullName>
    </submittedName>
</protein>
<proteinExistence type="predicted"/>
<dbReference type="AlphaFoldDB" id="A0A232FGJ8"/>
<name>A0A232FGJ8_9HYME</name>
<dbReference type="Proteomes" id="UP000215335">
    <property type="component" value="Unassembled WGS sequence"/>
</dbReference>
<evidence type="ECO:0000313" key="2">
    <source>
        <dbReference type="Proteomes" id="UP000215335"/>
    </source>
</evidence>
<sequence length="65" mass="7560">TKTWKAASSENSFGKQLLQKIFSVKVSESSYSRKRARKQLLQKTRQSSYFKASLKTRQFSVRANK</sequence>
<comment type="caution">
    <text evidence="1">The sequence shown here is derived from an EMBL/GenBank/DDBJ whole genome shotgun (WGS) entry which is preliminary data.</text>
</comment>
<dbReference type="EMBL" id="NNAY01000234">
    <property type="protein sequence ID" value="OXU29822.1"/>
    <property type="molecule type" value="Genomic_DNA"/>
</dbReference>
<accession>A0A232FGJ8</accession>
<feature type="non-terminal residue" evidence="1">
    <location>
        <position position="1"/>
    </location>
</feature>
<gene>
    <name evidence="1" type="ORF">TSAR_012904</name>
</gene>
<organism evidence="1 2">
    <name type="scientific">Trichomalopsis sarcophagae</name>
    <dbReference type="NCBI Taxonomy" id="543379"/>
    <lineage>
        <taxon>Eukaryota</taxon>
        <taxon>Metazoa</taxon>
        <taxon>Ecdysozoa</taxon>
        <taxon>Arthropoda</taxon>
        <taxon>Hexapoda</taxon>
        <taxon>Insecta</taxon>
        <taxon>Pterygota</taxon>
        <taxon>Neoptera</taxon>
        <taxon>Endopterygota</taxon>
        <taxon>Hymenoptera</taxon>
        <taxon>Apocrita</taxon>
        <taxon>Proctotrupomorpha</taxon>
        <taxon>Chalcidoidea</taxon>
        <taxon>Pteromalidae</taxon>
        <taxon>Pteromalinae</taxon>
        <taxon>Trichomalopsis</taxon>
    </lineage>
</organism>